<sequence length="200" mass="22998">MKFVLAFHLACISVMLMFQIVSTQPHSPKRQEDCVTADVGGWTLCESPLYVKGFWRNDPQQDSYPSSLRCDAAITSYDSCRCEEDWYIDLTTDSRNISCPNAFFVSGLYFPSTGNLYFTHIYCCRPLNHPERNEECYVEDVFSTSFNGVGMSECQREGYFITGFYEKSYDFTPRIEKFICCKMAGNCVLFVTSIPDCRKL</sequence>
<evidence type="ECO:0000256" key="1">
    <source>
        <dbReference type="SAM" id="SignalP"/>
    </source>
</evidence>
<keyword evidence="3" id="KW-1185">Reference proteome</keyword>
<protein>
    <submittedName>
        <fullName evidence="2">Uncharacterized protein</fullName>
    </submittedName>
</protein>
<keyword evidence="1" id="KW-0732">Signal</keyword>
<evidence type="ECO:0000313" key="2">
    <source>
        <dbReference type="EMBL" id="CAH3018638.1"/>
    </source>
</evidence>
<feature type="signal peptide" evidence="1">
    <location>
        <begin position="1"/>
        <end position="23"/>
    </location>
</feature>
<proteinExistence type="predicted"/>
<evidence type="ECO:0000313" key="3">
    <source>
        <dbReference type="Proteomes" id="UP001159427"/>
    </source>
</evidence>
<reference evidence="2 3" key="1">
    <citation type="submission" date="2022-05" db="EMBL/GenBank/DDBJ databases">
        <authorList>
            <consortium name="Genoscope - CEA"/>
            <person name="William W."/>
        </authorList>
    </citation>
    <scope>NUCLEOTIDE SEQUENCE [LARGE SCALE GENOMIC DNA]</scope>
</reference>
<gene>
    <name evidence="2" type="ORF">PEVE_00044108</name>
</gene>
<dbReference type="Proteomes" id="UP001159427">
    <property type="component" value="Unassembled WGS sequence"/>
</dbReference>
<organism evidence="2 3">
    <name type="scientific">Porites evermanni</name>
    <dbReference type="NCBI Taxonomy" id="104178"/>
    <lineage>
        <taxon>Eukaryota</taxon>
        <taxon>Metazoa</taxon>
        <taxon>Cnidaria</taxon>
        <taxon>Anthozoa</taxon>
        <taxon>Hexacorallia</taxon>
        <taxon>Scleractinia</taxon>
        <taxon>Fungiina</taxon>
        <taxon>Poritidae</taxon>
        <taxon>Porites</taxon>
    </lineage>
</organism>
<name>A0ABN8LSA2_9CNID</name>
<feature type="chain" id="PRO_5045634436" evidence="1">
    <location>
        <begin position="24"/>
        <end position="200"/>
    </location>
</feature>
<comment type="caution">
    <text evidence="2">The sequence shown here is derived from an EMBL/GenBank/DDBJ whole genome shotgun (WGS) entry which is preliminary data.</text>
</comment>
<accession>A0ABN8LSA2</accession>
<dbReference type="EMBL" id="CALNXI010000092">
    <property type="protein sequence ID" value="CAH3018638.1"/>
    <property type="molecule type" value="Genomic_DNA"/>
</dbReference>